<comment type="subcellular location">
    <subcellularLocation>
        <location evidence="1">Cell membrane</location>
        <topology evidence="1">Multi-pass membrane protein</topology>
    </subcellularLocation>
</comment>
<dbReference type="InterPro" id="IPR006037">
    <property type="entry name" value="RCK_C"/>
</dbReference>
<dbReference type="SUPFAM" id="SSF81324">
    <property type="entry name" value="Voltage-gated potassium channels"/>
    <property type="match status" value="1"/>
</dbReference>
<protein>
    <submittedName>
        <fullName evidence="6">Potassium channel family protein</fullName>
    </submittedName>
</protein>
<feature type="domain" description="RCK C-terminal" evidence="5">
    <location>
        <begin position="534"/>
        <end position="614"/>
    </location>
</feature>
<evidence type="ECO:0000259" key="4">
    <source>
        <dbReference type="PROSITE" id="PS51201"/>
    </source>
</evidence>
<dbReference type="RefSeq" id="WP_379659154.1">
    <property type="nucleotide sequence ID" value="NZ_JBHUCO010000023.1"/>
</dbReference>
<sequence>MTAIDGVTPAPDDTAAGGGDPTPSGHVIVYGVRGVGLRTVEHLQAVGVDTVAVAAGPDDADPVADALLARWGVPQVTGRTREALAAARLDTAAAVICVPDDDLRSMETALLVRRVRPDVRLVVRMGNSAVGRALAEAAGEDSVLDVAALAAPAVLEACRGARPRRMVLVGQAFLAADLIVDRPATLRELYGELAPIAVSRDGTATIVSPGRDTAVRPGDRVTAIGTPAEFAARHVPDLPLEPDERARHAAGVRSAGGARAVELEQYGGAPDLRTLLRSLRAEADRPLRTMLLTLLGLAVLSTVVLRLGYVKADGSHMTVLDAAYFTVETIATVGYGDFSFAQQATWLRAFAIALMFCGVALFAGLFALLTDLLVSTRLTRSFGRRRAATTQDHVIVVGLGSIGLRVVHDLLADGNRVVVVERDPDNRHLGQVRARGVPVVIGHATDAAVLADVNLGAAVAVAVLTGNDLVNIETGLAVRDQLGDRWPDVPVVLRVFDRDLGAAVHEAFGFRYVRSTEALVAPWFVDAALGLGVLGTFHVGQDAFLVGRLTVAPGGGLDGIAMQELSARTRVIAIRRARTGEIENPPRSGTRFAAGDEAYLVGPYEELLEVLRRD</sequence>
<evidence type="ECO:0000256" key="1">
    <source>
        <dbReference type="ARBA" id="ARBA00004651"/>
    </source>
</evidence>
<dbReference type="InterPro" id="IPR003148">
    <property type="entry name" value="RCK_N"/>
</dbReference>
<feature type="transmembrane region" description="Helical" evidence="3">
    <location>
        <begin position="349"/>
        <end position="374"/>
    </location>
</feature>
<dbReference type="Proteomes" id="UP001597114">
    <property type="component" value="Unassembled WGS sequence"/>
</dbReference>
<keyword evidence="3" id="KW-0472">Membrane</keyword>
<name>A0ABW4F1B9_9PSEU</name>
<dbReference type="GO" id="GO:0034220">
    <property type="term" value="P:monoatomic ion transmembrane transport"/>
    <property type="evidence" value="ECO:0007669"/>
    <property type="project" value="UniProtKB-KW"/>
</dbReference>
<dbReference type="InterPro" id="IPR050721">
    <property type="entry name" value="Trk_Ktr_HKT_K-transport"/>
</dbReference>
<feature type="transmembrane region" description="Helical" evidence="3">
    <location>
        <begin position="287"/>
        <end position="309"/>
    </location>
</feature>
<feature type="domain" description="RCK N-terminal" evidence="4">
    <location>
        <begin position="391"/>
        <end position="520"/>
    </location>
</feature>
<proteinExistence type="predicted"/>
<keyword evidence="6" id="KW-0813">Transport</keyword>
<evidence type="ECO:0000259" key="5">
    <source>
        <dbReference type="PROSITE" id="PS51202"/>
    </source>
</evidence>
<evidence type="ECO:0000256" key="2">
    <source>
        <dbReference type="SAM" id="MobiDB-lite"/>
    </source>
</evidence>
<dbReference type="InterPro" id="IPR013099">
    <property type="entry name" value="K_chnl_dom"/>
</dbReference>
<feature type="domain" description="RCK C-terminal" evidence="5">
    <location>
        <begin position="152"/>
        <end position="241"/>
    </location>
</feature>
<reference evidence="7" key="1">
    <citation type="journal article" date="2019" name="Int. J. Syst. Evol. Microbiol.">
        <title>The Global Catalogue of Microorganisms (GCM) 10K type strain sequencing project: providing services to taxonomists for standard genome sequencing and annotation.</title>
        <authorList>
            <consortium name="The Broad Institute Genomics Platform"/>
            <consortium name="The Broad Institute Genome Sequencing Center for Infectious Disease"/>
            <person name="Wu L."/>
            <person name="Ma J."/>
        </authorList>
    </citation>
    <scope>NUCLEOTIDE SEQUENCE [LARGE SCALE GENOMIC DNA]</scope>
    <source>
        <strain evidence="7">CCM 7043</strain>
    </source>
</reference>
<evidence type="ECO:0000313" key="6">
    <source>
        <dbReference type="EMBL" id="MFD1520109.1"/>
    </source>
</evidence>
<gene>
    <name evidence="6" type="ORF">ACFSJD_21615</name>
</gene>
<keyword evidence="3" id="KW-1133">Transmembrane helix</keyword>
<dbReference type="Gene3D" id="3.40.50.720">
    <property type="entry name" value="NAD(P)-binding Rossmann-like Domain"/>
    <property type="match status" value="2"/>
</dbReference>
<dbReference type="PROSITE" id="PS51201">
    <property type="entry name" value="RCK_N"/>
    <property type="match status" value="1"/>
</dbReference>
<dbReference type="Pfam" id="PF07885">
    <property type="entry name" value="Ion_trans_2"/>
    <property type="match status" value="1"/>
</dbReference>
<dbReference type="Pfam" id="PF02254">
    <property type="entry name" value="TrkA_N"/>
    <property type="match status" value="2"/>
</dbReference>
<keyword evidence="6" id="KW-0406">Ion transport</keyword>
<dbReference type="InterPro" id="IPR036721">
    <property type="entry name" value="RCK_C_sf"/>
</dbReference>
<dbReference type="Gene3D" id="1.10.287.70">
    <property type="match status" value="1"/>
</dbReference>
<accession>A0ABW4F1B9</accession>
<feature type="region of interest" description="Disordered" evidence="2">
    <location>
        <begin position="1"/>
        <end position="23"/>
    </location>
</feature>
<keyword evidence="6" id="KW-0407">Ion channel</keyword>
<evidence type="ECO:0000313" key="7">
    <source>
        <dbReference type="Proteomes" id="UP001597114"/>
    </source>
</evidence>
<dbReference type="InterPro" id="IPR036291">
    <property type="entry name" value="NAD(P)-bd_dom_sf"/>
</dbReference>
<dbReference type="PROSITE" id="PS51202">
    <property type="entry name" value="RCK_C"/>
    <property type="match status" value="2"/>
</dbReference>
<comment type="caution">
    <text evidence="6">The sequence shown here is derived from an EMBL/GenBank/DDBJ whole genome shotgun (WGS) entry which is preliminary data.</text>
</comment>
<evidence type="ECO:0000256" key="3">
    <source>
        <dbReference type="SAM" id="Phobius"/>
    </source>
</evidence>
<keyword evidence="3" id="KW-0812">Transmembrane</keyword>
<organism evidence="6 7">
    <name type="scientific">Pseudonocardia yunnanensis</name>
    <dbReference type="NCBI Taxonomy" id="58107"/>
    <lineage>
        <taxon>Bacteria</taxon>
        <taxon>Bacillati</taxon>
        <taxon>Actinomycetota</taxon>
        <taxon>Actinomycetes</taxon>
        <taxon>Pseudonocardiales</taxon>
        <taxon>Pseudonocardiaceae</taxon>
        <taxon>Pseudonocardia</taxon>
    </lineage>
</organism>
<dbReference type="PANTHER" id="PTHR43833:SF11">
    <property type="entry name" value="VOLTAGE-GATED POTASSIUM CHANNEL KCH"/>
    <property type="match status" value="1"/>
</dbReference>
<dbReference type="SUPFAM" id="SSF51735">
    <property type="entry name" value="NAD(P)-binding Rossmann-fold domains"/>
    <property type="match status" value="2"/>
</dbReference>
<dbReference type="EMBL" id="JBHUCO010000023">
    <property type="protein sequence ID" value="MFD1520109.1"/>
    <property type="molecule type" value="Genomic_DNA"/>
</dbReference>
<keyword evidence="7" id="KW-1185">Reference proteome</keyword>
<dbReference type="PANTHER" id="PTHR43833">
    <property type="entry name" value="POTASSIUM CHANNEL PROTEIN 2-RELATED-RELATED"/>
    <property type="match status" value="1"/>
</dbReference>
<dbReference type="SUPFAM" id="SSF116726">
    <property type="entry name" value="TrkA C-terminal domain-like"/>
    <property type="match status" value="1"/>
</dbReference>
<dbReference type="Pfam" id="PF02080">
    <property type="entry name" value="TrkA_C"/>
    <property type="match status" value="1"/>
</dbReference>